<dbReference type="Proteomes" id="UP000234681">
    <property type="component" value="Chromosome 4"/>
</dbReference>
<evidence type="ECO:0000313" key="2">
    <source>
        <dbReference type="Proteomes" id="UP000234681"/>
    </source>
</evidence>
<sequence length="28" mass="3562">MEVIAQKRHHHLEKEQMWKMIISRFQNL</sequence>
<protein>
    <submittedName>
        <fullName evidence="1">RCG28068</fullName>
    </submittedName>
</protein>
<gene>
    <name evidence="1" type="ORF">rCG_28068</name>
</gene>
<organism evidence="1 2">
    <name type="scientific">Rattus norvegicus</name>
    <name type="common">Rat</name>
    <dbReference type="NCBI Taxonomy" id="10116"/>
    <lineage>
        <taxon>Eukaryota</taxon>
        <taxon>Metazoa</taxon>
        <taxon>Chordata</taxon>
        <taxon>Craniata</taxon>
        <taxon>Vertebrata</taxon>
        <taxon>Euteleostomi</taxon>
        <taxon>Mammalia</taxon>
        <taxon>Eutheria</taxon>
        <taxon>Euarchontoglires</taxon>
        <taxon>Glires</taxon>
        <taxon>Rodentia</taxon>
        <taxon>Myomorpha</taxon>
        <taxon>Muroidea</taxon>
        <taxon>Muridae</taxon>
        <taxon>Murinae</taxon>
        <taxon>Rattus</taxon>
    </lineage>
</organism>
<accession>A6IEJ1</accession>
<name>A6IEJ1_RAT</name>
<dbReference type="AlphaFoldDB" id="A6IEJ1"/>
<evidence type="ECO:0000313" key="1">
    <source>
        <dbReference type="EMBL" id="EDM15278.1"/>
    </source>
</evidence>
<dbReference type="EMBL" id="CH473959">
    <property type="protein sequence ID" value="EDM15278.1"/>
    <property type="molecule type" value="Genomic_DNA"/>
</dbReference>
<proteinExistence type="predicted"/>
<reference evidence="2" key="1">
    <citation type="submission" date="2005-09" db="EMBL/GenBank/DDBJ databases">
        <authorList>
            <person name="Mural R.J."/>
            <person name="Li P.W."/>
            <person name="Adams M.D."/>
            <person name="Amanatides P.G."/>
            <person name="Baden-Tillson H."/>
            <person name="Barnstead M."/>
            <person name="Chin S.H."/>
            <person name="Dew I."/>
            <person name="Evans C.A."/>
            <person name="Ferriera S."/>
            <person name="Flanigan M."/>
            <person name="Fosler C."/>
            <person name="Glodek A."/>
            <person name="Gu Z."/>
            <person name="Holt R.A."/>
            <person name="Jennings D."/>
            <person name="Kraft C.L."/>
            <person name="Lu F."/>
            <person name="Nguyen T."/>
            <person name="Nusskern D.R."/>
            <person name="Pfannkoch C.M."/>
            <person name="Sitter C."/>
            <person name="Sutton G.G."/>
            <person name="Venter J.C."/>
            <person name="Wang Z."/>
            <person name="Woodage T."/>
            <person name="Zheng X.H."/>
            <person name="Zhong F."/>
        </authorList>
    </citation>
    <scope>NUCLEOTIDE SEQUENCE [LARGE SCALE GENOMIC DNA]</scope>
    <source>
        <strain>BN</strain>
        <strain evidence="2">Sprague-Dawley</strain>
    </source>
</reference>